<dbReference type="Proteomes" id="UP001590951">
    <property type="component" value="Unassembled WGS sequence"/>
</dbReference>
<evidence type="ECO:0000259" key="1">
    <source>
        <dbReference type="Pfam" id="PF20976"/>
    </source>
</evidence>
<dbReference type="PANTHER" id="PTHR28173:SF1">
    <property type="entry name" value="RIBONUCLEASES P_MRP PROTEIN SUBUNIT POP8"/>
    <property type="match status" value="1"/>
</dbReference>
<sequence length="147" mass="15773">MVSNPTETESAEAEALVHAQSTKLASQPTYRSITIRNPPHIYLRLSLLASTLPSSNQPPVDTLTARTYLTSALSQFLGLTGTAIPIDFLKVEARDVWIRVPREDSAAVVGALSQWIGKDGGVSWRVKGKGEWLGAVAAGDGSQLFEP</sequence>
<feature type="domain" description="Ribonucleases P/MRP subunit Pop8-like" evidence="1">
    <location>
        <begin position="41"/>
        <end position="115"/>
    </location>
</feature>
<proteinExistence type="predicted"/>
<protein>
    <recommendedName>
        <fullName evidence="1">Ribonucleases P/MRP subunit Pop8-like domain-containing protein</fullName>
    </recommendedName>
</protein>
<accession>A0ABR4B4A5</accession>
<reference evidence="2 3" key="1">
    <citation type="submission" date="2024-09" db="EMBL/GenBank/DDBJ databases">
        <title>Rethinking Asexuality: The Enigmatic Case of Functional Sexual Genes in Lepraria (Stereocaulaceae).</title>
        <authorList>
            <person name="Doellman M."/>
            <person name="Sun Y."/>
            <person name="Barcenas-Pena A."/>
            <person name="Lumbsch H.T."/>
            <person name="Grewe F."/>
        </authorList>
    </citation>
    <scope>NUCLEOTIDE SEQUENCE [LARGE SCALE GENOMIC DNA]</scope>
    <source>
        <strain evidence="2 3">Grewe 0041</strain>
    </source>
</reference>
<organism evidence="2 3">
    <name type="scientific">Lepraria finkii</name>
    <dbReference type="NCBI Taxonomy" id="1340010"/>
    <lineage>
        <taxon>Eukaryota</taxon>
        <taxon>Fungi</taxon>
        <taxon>Dikarya</taxon>
        <taxon>Ascomycota</taxon>
        <taxon>Pezizomycotina</taxon>
        <taxon>Lecanoromycetes</taxon>
        <taxon>OSLEUM clade</taxon>
        <taxon>Lecanoromycetidae</taxon>
        <taxon>Lecanorales</taxon>
        <taxon>Lecanorineae</taxon>
        <taxon>Stereocaulaceae</taxon>
        <taxon>Lepraria</taxon>
    </lineage>
</organism>
<name>A0ABR4B4A5_9LECA</name>
<evidence type="ECO:0000313" key="3">
    <source>
        <dbReference type="Proteomes" id="UP001590951"/>
    </source>
</evidence>
<dbReference type="Pfam" id="PF20976">
    <property type="entry name" value="Pop8"/>
    <property type="match status" value="1"/>
</dbReference>
<evidence type="ECO:0000313" key="2">
    <source>
        <dbReference type="EMBL" id="KAL2052659.1"/>
    </source>
</evidence>
<gene>
    <name evidence="2" type="ORF">ABVK25_007219</name>
</gene>
<keyword evidence="3" id="KW-1185">Reference proteome</keyword>
<comment type="caution">
    <text evidence="2">The sequence shown here is derived from an EMBL/GenBank/DDBJ whole genome shotgun (WGS) entry which is preliminary data.</text>
</comment>
<dbReference type="EMBL" id="JBHFEH010000026">
    <property type="protein sequence ID" value="KAL2052659.1"/>
    <property type="molecule type" value="Genomic_DNA"/>
</dbReference>
<dbReference type="InterPro" id="IPR020347">
    <property type="entry name" value="Pop8"/>
</dbReference>
<dbReference type="PANTHER" id="PTHR28173">
    <property type="entry name" value="RIBONUCLEASES P/MRP PROTEIN SUBUNIT POP8"/>
    <property type="match status" value="1"/>
</dbReference>
<dbReference type="InterPro" id="IPR049128">
    <property type="entry name" value="Pop8-like_dom"/>
</dbReference>